<dbReference type="EMBL" id="QGQD01000055">
    <property type="protein sequence ID" value="TLD00443.1"/>
    <property type="molecule type" value="Genomic_DNA"/>
</dbReference>
<comment type="caution">
    <text evidence="2">The sequence shown here is derived from an EMBL/GenBank/DDBJ whole genome shotgun (WGS) entry which is preliminary data.</text>
</comment>
<accession>A0A4U8Q8G2</accession>
<sequence length="254" mass="29497">MEKTIFRCEDSTDGIFTGVYDAWASRLGHGNVALQTGTDVNYELFARYVDVPVDHEKAFKVARTIREKMVEEDYEALYQATLSKENDKADAIYRMIVLGLSGNYRGPVIQNLGNPHVCKVFELSRSVGNEAHHYLGFIRFKELQNKILSSVIEPENKIIPIIGDHFANRFPNENFLLFDKTNQMLMVHEIGKEWVVVSGEVNDPEDLYRASERELEFQKLWKGFCNSIGIKERQNQQLQRKLVPLKRRKYMLEF</sequence>
<keyword evidence="3" id="KW-1185">Reference proteome</keyword>
<name>A0A4U8Q8G2_9FIRM</name>
<evidence type="ECO:0000259" key="1">
    <source>
        <dbReference type="Pfam" id="PF13566"/>
    </source>
</evidence>
<evidence type="ECO:0000313" key="3">
    <source>
        <dbReference type="Proteomes" id="UP000306509"/>
    </source>
</evidence>
<dbReference type="RefSeq" id="WP_027293453.1">
    <property type="nucleotide sequence ID" value="NZ_QGQD01000055.1"/>
</dbReference>
<dbReference type="Pfam" id="PF13566">
    <property type="entry name" value="DUF4130"/>
    <property type="match status" value="1"/>
</dbReference>
<gene>
    <name evidence="2" type="ORF">DSM106044_02754</name>
</gene>
<protein>
    <submittedName>
        <fullName evidence="2">Putative DNA metabolism protein</fullName>
    </submittedName>
</protein>
<evidence type="ECO:0000313" key="2">
    <source>
        <dbReference type="EMBL" id="TLD00443.1"/>
    </source>
</evidence>
<proteinExistence type="predicted"/>
<organism evidence="2 3">
    <name type="scientific">Robinsoniella peoriensis</name>
    <dbReference type="NCBI Taxonomy" id="180332"/>
    <lineage>
        <taxon>Bacteria</taxon>
        <taxon>Bacillati</taxon>
        <taxon>Bacillota</taxon>
        <taxon>Clostridia</taxon>
        <taxon>Lachnospirales</taxon>
        <taxon>Lachnospiraceae</taxon>
        <taxon>Robinsoniella</taxon>
    </lineage>
</organism>
<feature type="domain" description="DUF4130" evidence="1">
    <location>
        <begin position="87"/>
        <end position="253"/>
    </location>
</feature>
<dbReference type="AlphaFoldDB" id="A0A4U8Q8G2"/>
<dbReference type="InterPro" id="IPR025404">
    <property type="entry name" value="DUF4130"/>
</dbReference>
<reference evidence="2 3" key="1">
    <citation type="journal article" date="2019" name="Anaerobe">
        <title>Detection of Robinsoniella peoriensis in multiple bone samples of a trauma patient.</title>
        <authorList>
            <person name="Schrottner P."/>
            <person name="Hartwich K."/>
            <person name="Bunk B."/>
            <person name="Schober I."/>
            <person name="Helbig S."/>
            <person name="Rudolph W.W."/>
            <person name="Gunzer F."/>
        </authorList>
    </citation>
    <scope>NUCLEOTIDE SEQUENCE [LARGE SCALE GENOMIC DNA]</scope>
    <source>
        <strain evidence="2 3">DSM 106044</strain>
    </source>
</reference>
<dbReference type="STRING" id="180332.GCA_000797495_04119"/>
<dbReference type="InterPro" id="IPR023875">
    <property type="entry name" value="DNA_repair_put"/>
</dbReference>
<dbReference type="Proteomes" id="UP000306509">
    <property type="component" value="Unassembled WGS sequence"/>
</dbReference>
<dbReference type="NCBIfam" id="TIGR03915">
    <property type="entry name" value="SAM_7_link_chp"/>
    <property type="match status" value="1"/>
</dbReference>